<dbReference type="Gene3D" id="3.30.460.40">
    <property type="match status" value="1"/>
</dbReference>
<gene>
    <name evidence="1" type="ORF">ACFX5F_08255</name>
</gene>
<keyword evidence="2" id="KW-1185">Reference proteome</keyword>
<dbReference type="EMBL" id="JBHZPY010000005">
    <property type="protein sequence ID" value="MFE3871216.1"/>
    <property type="molecule type" value="Genomic_DNA"/>
</dbReference>
<organism evidence="1 2">
    <name type="scientific">Flavobacterium zhoui</name>
    <dbReference type="NCBI Taxonomy" id="3230414"/>
    <lineage>
        <taxon>Bacteria</taxon>
        <taxon>Pseudomonadati</taxon>
        <taxon>Bacteroidota</taxon>
        <taxon>Flavobacteriia</taxon>
        <taxon>Flavobacteriales</taxon>
        <taxon>Flavobacteriaceae</taxon>
        <taxon>Flavobacterium</taxon>
    </lineage>
</organism>
<sequence length="156" mass="17939">MNMHKQIIDVWKYLSENNVKYLTIGGFAVNIYGYGRNTGDIDIFIEDTIANRENLRTAIKQMGLGDFESIKTMQFIPGWTDFTLNINFRLDIMTSVKGLENKPFAALLEKANIIDIDGIPVFFIDYDNLIIAKKATNRLKDQLDIEELEKLNNKNI</sequence>
<comment type="caution">
    <text evidence="1">The sequence shown here is derived from an EMBL/GenBank/DDBJ whole genome shotgun (WGS) entry which is preliminary data.</text>
</comment>
<evidence type="ECO:0000313" key="2">
    <source>
        <dbReference type="Proteomes" id="UP001600107"/>
    </source>
</evidence>
<dbReference type="InterPro" id="IPR018700">
    <property type="entry name" value="DUF2204"/>
</dbReference>
<dbReference type="SUPFAM" id="SSF81301">
    <property type="entry name" value="Nucleotidyltransferase"/>
    <property type="match status" value="1"/>
</dbReference>
<dbReference type="RefSeq" id="WP_379851594.1">
    <property type="nucleotide sequence ID" value="NZ_JBHZPY010000005.1"/>
</dbReference>
<name>A0ABW6I4L1_9FLAO</name>
<accession>A0ABW6I4L1</accession>
<dbReference type="Proteomes" id="UP001600107">
    <property type="component" value="Unassembled WGS sequence"/>
</dbReference>
<dbReference type="Pfam" id="PF09970">
    <property type="entry name" value="DUF2204"/>
    <property type="match status" value="1"/>
</dbReference>
<proteinExistence type="predicted"/>
<evidence type="ECO:0000313" key="1">
    <source>
        <dbReference type="EMBL" id="MFE3871216.1"/>
    </source>
</evidence>
<protein>
    <submittedName>
        <fullName evidence="1">Nucleotidyltransferase</fullName>
    </submittedName>
</protein>
<reference evidence="1 2" key="1">
    <citation type="submission" date="2024-06" db="EMBL/GenBank/DDBJ databases">
        <title>Flavobacterium spp. isolated from glacier.</title>
        <authorList>
            <person name="Han D."/>
        </authorList>
    </citation>
    <scope>NUCLEOTIDE SEQUENCE [LARGE SCALE GENOMIC DNA]</scope>
    <source>
        <strain evidence="1 2">ZS1P70</strain>
    </source>
</reference>
<dbReference type="InterPro" id="IPR043519">
    <property type="entry name" value="NT_sf"/>
</dbReference>